<dbReference type="OrthoDB" id="1696280at2759"/>
<dbReference type="InterPro" id="IPR029045">
    <property type="entry name" value="ClpP/crotonase-like_dom_sf"/>
</dbReference>
<sequence length="272" mass="29809">MSNYSLSLPANEPLLTLTRPKPYLWVIELHNGDDSRLTDTLIDGAFKPALDEVESQWKSAHQETRKSKDKFAGAGALVIVGNRKQDKFFSNGLDLQRAMAHRAFFPEVFDPLLHRLLAFPIPTIAAINGHGFAGGFMLSLACDYRVMVDGKHRNAWLCMNEVLFGSRWPLSFGALLRAKVGDGKLQREIALEARRFTPQEALDLRLVDHLAPTKANAKAGENTAAVLAKAFEVADTVAPIAKAGVWGGIKRDIYPDALKAFETSGVAGLSKL</sequence>
<accession>A0A5C3QUV9</accession>
<evidence type="ECO:0000313" key="4">
    <source>
        <dbReference type="Proteomes" id="UP000305067"/>
    </source>
</evidence>
<dbReference type="InterPro" id="IPR001753">
    <property type="entry name" value="Enoyl-CoA_hydra/iso"/>
</dbReference>
<dbReference type="PANTHER" id="PTHR11941">
    <property type="entry name" value="ENOYL-COA HYDRATASE-RELATED"/>
    <property type="match status" value="1"/>
</dbReference>
<dbReference type="PANTHER" id="PTHR11941:SF75">
    <property type="entry name" value="ENOYL-COA HYDRATASE_ISOMERASE FAMILY PROTEIN"/>
    <property type="match status" value="1"/>
</dbReference>
<evidence type="ECO:0000256" key="1">
    <source>
        <dbReference type="ARBA" id="ARBA00005254"/>
    </source>
</evidence>
<dbReference type="Pfam" id="PF00378">
    <property type="entry name" value="ECH_1"/>
    <property type="match status" value="1"/>
</dbReference>
<name>A0A5C3QUV9_9AGAR</name>
<dbReference type="EMBL" id="ML178819">
    <property type="protein sequence ID" value="TFL04139.1"/>
    <property type="molecule type" value="Genomic_DNA"/>
</dbReference>
<dbReference type="Gene3D" id="3.90.226.10">
    <property type="entry name" value="2-enoyl-CoA Hydratase, Chain A, domain 1"/>
    <property type="match status" value="1"/>
</dbReference>
<comment type="similarity">
    <text evidence="1 2">Belongs to the enoyl-CoA hydratase/isomerase family.</text>
</comment>
<reference evidence="3 4" key="1">
    <citation type="journal article" date="2019" name="Nat. Ecol. Evol.">
        <title>Megaphylogeny resolves global patterns of mushroom evolution.</title>
        <authorList>
            <person name="Varga T."/>
            <person name="Krizsan K."/>
            <person name="Foldi C."/>
            <person name="Dima B."/>
            <person name="Sanchez-Garcia M."/>
            <person name="Sanchez-Ramirez S."/>
            <person name="Szollosi G.J."/>
            <person name="Szarkandi J.G."/>
            <person name="Papp V."/>
            <person name="Albert L."/>
            <person name="Andreopoulos W."/>
            <person name="Angelini C."/>
            <person name="Antonin V."/>
            <person name="Barry K.W."/>
            <person name="Bougher N.L."/>
            <person name="Buchanan P."/>
            <person name="Buyck B."/>
            <person name="Bense V."/>
            <person name="Catcheside P."/>
            <person name="Chovatia M."/>
            <person name="Cooper J."/>
            <person name="Damon W."/>
            <person name="Desjardin D."/>
            <person name="Finy P."/>
            <person name="Geml J."/>
            <person name="Haridas S."/>
            <person name="Hughes K."/>
            <person name="Justo A."/>
            <person name="Karasinski D."/>
            <person name="Kautmanova I."/>
            <person name="Kiss B."/>
            <person name="Kocsube S."/>
            <person name="Kotiranta H."/>
            <person name="LaButti K.M."/>
            <person name="Lechner B.E."/>
            <person name="Liimatainen K."/>
            <person name="Lipzen A."/>
            <person name="Lukacs Z."/>
            <person name="Mihaltcheva S."/>
            <person name="Morgado L.N."/>
            <person name="Niskanen T."/>
            <person name="Noordeloos M.E."/>
            <person name="Ohm R.A."/>
            <person name="Ortiz-Santana B."/>
            <person name="Ovrebo C."/>
            <person name="Racz N."/>
            <person name="Riley R."/>
            <person name="Savchenko A."/>
            <person name="Shiryaev A."/>
            <person name="Soop K."/>
            <person name="Spirin V."/>
            <person name="Szebenyi C."/>
            <person name="Tomsovsky M."/>
            <person name="Tulloss R.E."/>
            <person name="Uehling J."/>
            <person name="Grigoriev I.V."/>
            <person name="Vagvolgyi C."/>
            <person name="Papp T."/>
            <person name="Martin F.M."/>
            <person name="Miettinen O."/>
            <person name="Hibbett D.S."/>
            <person name="Nagy L.G."/>
        </authorList>
    </citation>
    <scope>NUCLEOTIDE SEQUENCE [LARGE SCALE GENOMIC DNA]</scope>
    <source>
        <strain evidence="3 4">CBS 309.79</strain>
    </source>
</reference>
<organism evidence="3 4">
    <name type="scientific">Pterulicium gracile</name>
    <dbReference type="NCBI Taxonomy" id="1884261"/>
    <lineage>
        <taxon>Eukaryota</taxon>
        <taxon>Fungi</taxon>
        <taxon>Dikarya</taxon>
        <taxon>Basidiomycota</taxon>
        <taxon>Agaricomycotina</taxon>
        <taxon>Agaricomycetes</taxon>
        <taxon>Agaricomycetidae</taxon>
        <taxon>Agaricales</taxon>
        <taxon>Pleurotineae</taxon>
        <taxon>Pterulaceae</taxon>
        <taxon>Pterulicium</taxon>
    </lineage>
</organism>
<keyword evidence="4" id="KW-1185">Reference proteome</keyword>
<dbReference type="InterPro" id="IPR018376">
    <property type="entry name" value="Enoyl-CoA_hyd/isom_CS"/>
</dbReference>
<protein>
    <submittedName>
        <fullName evidence="3">ClpP/crotonase-like domain-containing protein</fullName>
    </submittedName>
</protein>
<dbReference type="PROSITE" id="PS00166">
    <property type="entry name" value="ENOYL_COA_HYDRATASE"/>
    <property type="match status" value="1"/>
</dbReference>
<dbReference type="AlphaFoldDB" id="A0A5C3QUV9"/>
<dbReference type="GO" id="GO:0005777">
    <property type="term" value="C:peroxisome"/>
    <property type="evidence" value="ECO:0007669"/>
    <property type="project" value="TreeGrafter"/>
</dbReference>
<evidence type="ECO:0000256" key="2">
    <source>
        <dbReference type="RuleBase" id="RU003707"/>
    </source>
</evidence>
<gene>
    <name evidence="3" type="ORF">BDV98DRAFT_654577</name>
</gene>
<proteinExistence type="inferred from homology"/>
<dbReference type="GO" id="GO:0006635">
    <property type="term" value="P:fatty acid beta-oxidation"/>
    <property type="evidence" value="ECO:0007669"/>
    <property type="project" value="TreeGrafter"/>
</dbReference>
<dbReference type="Proteomes" id="UP000305067">
    <property type="component" value="Unassembled WGS sequence"/>
</dbReference>
<evidence type="ECO:0000313" key="3">
    <source>
        <dbReference type="EMBL" id="TFL04139.1"/>
    </source>
</evidence>
<dbReference type="STRING" id="1884261.A0A5C3QUV9"/>
<dbReference type="CDD" id="cd06558">
    <property type="entry name" value="crotonase-like"/>
    <property type="match status" value="1"/>
</dbReference>
<dbReference type="SUPFAM" id="SSF52096">
    <property type="entry name" value="ClpP/crotonase"/>
    <property type="match status" value="1"/>
</dbReference>
<dbReference type="GO" id="GO:0004165">
    <property type="term" value="F:delta(3)-delta(2)-enoyl-CoA isomerase activity"/>
    <property type="evidence" value="ECO:0007669"/>
    <property type="project" value="TreeGrafter"/>
</dbReference>